<feature type="compositionally biased region" description="Low complexity" evidence="1">
    <location>
        <begin position="1"/>
        <end position="18"/>
    </location>
</feature>
<dbReference type="Proteomes" id="UP000622797">
    <property type="component" value="Unassembled WGS sequence"/>
</dbReference>
<keyword evidence="3" id="KW-1185">Reference proteome</keyword>
<dbReference type="AlphaFoldDB" id="A0A8H4T9M0"/>
<gene>
    <name evidence="2" type="ORF">FSARC_12298</name>
</gene>
<feature type="region of interest" description="Disordered" evidence="1">
    <location>
        <begin position="1"/>
        <end position="104"/>
    </location>
</feature>
<feature type="compositionally biased region" description="Polar residues" evidence="1">
    <location>
        <begin position="58"/>
        <end position="75"/>
    </location>
</feature>
<dbReference type="EMBL" id="JABEXW010000833">
    <property type="protein sequence ID" value="KAF4953814.1"/>
    <property type="molecule type" value="Genomic_DNA"/>
</dbReference>
<proteinExistence type="predicted"/>
<dbReference type="OrthoDB" id="4788824at2759"/>
<name>A0A8H4T9M0_9HYPO</name>
<feature type="compositionally biased region" description="Polar residues" evidence="1">
    <location>
        <begin position="26"/>
        <end position="38"/>
    </location>
</feature>
<evidence type="ECO:0000256" key="1">
    <source>
        <dbReference type="SAM" id="MobiDB-lite"/>
    </source>
</evidence>
<evidence type="ECO:0000313" key="3">
    <source>
        <dbReference type="Proteomes" id="UP000622797"/>
    </source>
</evidence>
<reference evidence="2" key="2">
    <citation type="submission" date="2020-05" db="EMBL/GenBank/DDBJ databases">
        <authorList>
            <person name="Kim H.-S."/>
            <person name="Proctor R.H."/>
            <person name="Brown D.W."/>
        </authorList>
    </citation>
    <scope>NUCLEOTIDE SEQUENCE</scope>
    <source>
        <strain evidence="2">NRRL 20472</strain>
    </source>
</reference>
<reference evidence="2" key="1">
    <citation type="journal article" date="2020" name="BMC Genomics">
        <title>Correction to: Identification and distribution of gene clusters required for synthesis of sphingolipid metabolism inhibitors in diverse species of the filamentous fungus Fusarium.</title>
        <authorList>
            <person name="Kim H.S."/>
            <person name="Lohmar J.M."/>
            <person name="Busman M."/>
            <person name="Brown D.W."/>
            <person name="Naumann T.A."/>
            <person name="Divon H.H."/>
            <person name="Lysoe E."/>
            <person name="Uhlig S."/>
            <person name="Proctor R.H."/>
        </authorList>
    </citation>
    <scope>NUCLEOTIDE SEQUENCE</scope>
    <source>
        <strain evidence="2">NRRL 20472</strain>
    </source>
</reference>
<sequence>MASPGRPSGPPDSSGSRGTSDRKPNSPASTSTGRSGPPTQGPGLSGSPSTGRPVFSAPGSNFRPQALTSSSQAPHASNPFVPQMGRGSPFGRLTGPPGSGISIEFEDDEGKWKTRYLKQEAFSVFPAKIKLMKPSDFGDELNHLELGWLHAIEILAALLNWRWPSENVLSKRVGFPTVAGFGSMISTFLISVLS</sequence>
<protein>
    <submittedName>
        <fullName evidence="2">Uncharacterized protein</fullName>
    </submittedName>
</protein>
<evidence type="ECO:0000313" key="2">
    <source>
        <dbReference type="EMBL" id="KAF4953814.1"/>
    </source>
</evidence>
<organism evidence="2 3">
    <name type="scientific">Fusarium sarcochroum</name>
    <dbReference type="NCBI Taxonomy" id="1208366"/>
    <lineage>
        <taxon>Eukaryota</taxon>
        <taxon>Fungi</taxon>
        <taxon>Dikarya</taxon>
        <taxon>Ascomycota</taxon>
        <taxon>Pezizomycotina</taxon>
        <taxon>Sordariomycetes</taxon>
        <taxon>Hypocreomycetidae</taxon>
        <taxon>Hypocreales</taxon>
        <taxon>Nectriaceae</taxon>
        <taxon>Fusarium</taxon>
        <taxon>Fusarium lateritium species complex</taxon>
    </lineage>
</organism>
<comment type="caution">
    <text evidence="2">The sequence shown here is derived from an EMBL/GenBank/DDBJ whole genome shotgun (WGS) entry which is preliminary data.</text>
</comment>
<accession>A0A8H4T9M0</accession>